<evidence type="ECO:0000313" key="4">
    <source>
        <dbReference type="Proteomes" id="UP000182840"/>
    </source>
</evidence>
<dbReference type="PANTHER" id="PTHR36582:SF2">
    <property type="entry name" value="ANTITOXIN PARD"/>
    <property type="match status" value="1"/>
</dbReference>
<dbReference type="InterPro" id="IPR010985">
    <property type="entry name" value="Ribbon_hlx_hlx"/>
</dbReference>
<dbReference type="EMBL" id="CP018171">
    <property type="protein sequence ID" value="APH73859.1"/>
    <property type="molecule type" value="Genomic_DNA"/>
</dbReference>
<dbReference type="GO" id="GO:0006355">
    <property type="term" value="P:regulation of DNA-templated transcription"/>
    <property type="evidence" value="ECO:0007669"/>
    <property type="project" value="InterPro"/>
</dbReference>
<proteinExistence type="inferred from homology"/>
<dbReference type="Pfam" id="PF03693">
    <property type="entry name" value="ParD_antitoxin"/>
    <property type="match status" value="1"/>
</dbReference>
<evidence type="ECO:0000256" key="1">
    <source>
        <dbReference type="ARBA" id="ARBA00008580"/>
    </source>
</evidence>
<name>A0A1L3SWR4_9HYPH</name>
<gene>
    <name evidence="3" type="ORF">BSQ44_22595</name>
</gene>
<evidence type="ECO:0000313" key="3">
    <source>
        <dbReference type="EMBL" id="APH73859.1"/>
    </source>
</evidence>
<dbReference type="OrthoDB" id="9815501at2"/>
<dbReference type="AlphaFoldDB" id="A0A1L3SWR4"/>
<dbReference type="KEGG" id="meso:BSQ44_22595"/>
<dbReference type="PANTHER" id="PTHR36582">
    <property type="entry name" value="ANTITOXIN PARD"/>
    <property type="match status" value="1"/>
</dbReference>
<keyword evidence="2" id="KW-1277">Toxin-antitoxin system</keyword>
<evidence type="ECO:0000256" key="2">
    <source>
        <dbReference type="ARBA" id="ARBA00022649"/>
    </source>
</evidence>
<accession>A0A1L3SWR4</accession>
<dbReference type="NCBIfam" id="TIGR02606">
    <property type="entry name" value="antidote_CC2985"/>
    <property type="match status" value="1"/>
</dbReference>
<dbReference type="Proteomes" id="UP000182840">
    <property type="component" value="Chromosome"/>
</dbReference>
<dbReference type="InterPro" id="IPR038296">
    <property type="entry name" value="ParD_sf"/>
</dbReference>
<keyword evidence="4" id="KW-1185">Reference proteome</keyword>
<protein>
    <submittedName>
        <fullName evidence="3">Antitoxin</fullName>
    </submittedName>
</protein>
<dbReference type="SUPFAM" id="SSF47598">
    <property type="entry name" value="Ribbon-helix-helix"/>
    <property type="match status" value="1"/>
</dbReference>
<organism evidence="3 4">
    <name type="scientific">Aquibium oceanicum</name>
    <dbReference type="NCBI Taxonomy" id="1670800"/>
    <lineage>
        <taxon>Bacteria</taxon>
        <taxon>Pseudomonadati</taxon>
        <taxon>Pseudomonadota</taxon>
        <taxon>Alphaproteobacteria</taxon>
        <taxon>Hyphomicrobiales</taxon>
        <taxon>Phyllobacteriaceae</taxon>
        <taxon>Aquibium</taxon>
    </lineage>
</organism>
<dbReference type="Gene3D" id="6.10.10.120">
    <property type="entry name" value="Antitoxin ParD1-like"/>
    <property type="match status" value="1"/>
</dbReference>
<dbReference type="InterPro" id="IPR022789">
    <property type="entry name" value="ParD"/>
</dbReference>
<sequence>MTKHTTLSLDEHSAEFIEQQIDGGNYASADEVVAAGLKLLEAEQEYVAAVRAALIEGENSGPPEPFDFDDFIARKKAKRAE</sequence>
<reference evidence="4" key="1">
    <citation type="submission" date="2016-11" db="EMBL/GenBank/DDBJ databases">
        <title>Mesorhizobium oceanicum sp. nov., isolated from deep seawater in South China Sea.</title>
        <authorList>
            <person name="Fu G.-Y."/>
        </authorList>
    </citation>
    <scope>NUCLEOTIDE SEQUENCE [LARGE SCALE GENOMIC DNA]</scope>
    <source>
        <strain evidence="4">B7</strain>
    </source>
</reference>
<dbReference type="STRING" id="1670800.BSQ44_22595"/>
<dbReference type="RefSeq" id="WP_072607322.1">
    <property type="nucleotide sequence ID" value="NZ_CP018171.1"/>
</dbReference>
<comment type="similarity">
    <text evidence="1">Belongs to the ParD antitoxin family.</text>
</comment>